<dbReference type="EMBL" id="LR758204">
    <property type="protein sequence ID" value="CAA8391813.1"/>
    <property type="molecule type" value="Genomic_DNA"/>
</dbReference>
<dbReference type="SUPFAM" id="SSF47459">
    <property type="entry name" value="HLH, helix-loop-helix DNA-binding domain"/>
    <property type="match status" value="1"/>
</dbReference>
<organism evidence="9">
    <name type="scientific">Brassica oleracea</name>
    <name type="common">Wild cabbage</name>
    <dbReference type="NCBI Taxonomy" id="3712"/>
    <lineage>
        <taxon>Eukaryota</taxon>
        <taxon>Viridiplantae</taxon>
        <taxon>Streptophyta</taxon>
        <taxon>Embryophyta</taxon>
        <taxon>Tracheophyta</taxon>
        <taxon>Spermatophyta</taxon>
        <taxon>Magnoliopsida</taxon>
        <taxon>eudicotyledons</taxon>
        <taxon>Gunneridae</taxon>
        <taxon>Pentapetalae</taxon>
        <taxon>rosids</taxon>
        <taxon>malvids</taxon>
        <taxon>Brassicales</taxon>
        <taxon>Brassicaceae</taxon>
        <taxon>Brassiceae</taxon>
        <taxon>Brassica</taxon>
    </lineage>
</organism>
<feature type="region of interest" description="Disordered" evidence="7">
    <location>
        <begin position="105"/>
        <end position="142"/>
    </location>
</feature>
<dbReference type="FunFam" id="4.10.280.10:FF:000078">
    <property type="entry name" value="Transcription factor bHLH13"/>
    <property type="match status" value="1"/>
</dbReference>
<protein>
    <recommendedName>
        <fullName evidence="6">Transcription factor</fullName>
        <shortName evidence="6">bHLH transcription factor</shortName>
    </recommendedName>
    <alternativeName>
        <fullName evidence="6">Basic helix-loop-helix protein</fullName>
    </alternativeName>
</protein>
<comment type="subcellular location">
    <subcellularLocation>
        <location evidence="1 6">Nucleus</location>
    </subcellularLocation>
</comment>
<feature type="region of interest" description="Disordered" evidence="7">
    <location>
        <begin position="35"/>
        <end position="61"/>
    </location>
</feature>
<dbReference type="AlphaFoldDB" id="A0A679K664"/>
<feature type="compositionally biased region" description="Basic residues" evidence="7">
    <location>
        <begin position="38"/>
        <end position="47"/>
    </location>
</feature>
<evidence type="ECO:0000256" key="6">
    <source>
        <dbReference type="RuleBase" id="RU369104"/>
    </source>
</evidence>
<evidence type="ECO:0000259" key="8">
    <source>
        <dbReference type="PROSITE" id="PS50888"/>
    </source>
</evidence>
<dbReference type="EMBL" id="LR756981">
    <property type="protein sequence ID" value="CAA8287210.1"/>
    <property type="molecule type" value="Genomic_DNA"/>
</dbReference>
<keyword evidence="3" id="KW-0238">DNA-binding</keyword>
<dbReference type="GO" id="GO:0003700">
    <property type="term" value="F:DNA-binding transcription factor activity"/>
    <property type="evidence" value="ECO:0007669"/>
    <property type="project" value="InterPro"/>
</dbReference>
<evidence type="ECO:0000256" key="3">
    <source>
        <dbReference type="ARBA" id="ARBA00023125"/>
    </source>
</evidence>
<evidence type="ECO:0000313" key="9">
    <source>
        <dbReference type="EMBL" id="CAA8287210.1"/>
    </source>
</evidence>
<evidence type="ECO:0000256" key="1">
    <source>
        <dbReference type="ARBA" id="ARBA00004123"/>
    </source>
</evidence>
<accession>A0A679K664</accession>
<dbReference type="GO" id="GO:0000976">
    <property type="term" value="F:transcription cis-regulatory region binding"/>
    <property type="evidence" value="ECO:0007669"/>
    <property type="project" value="TreeGrafter"/>
</dbReference>
<dbReference type="CDD" id="cd11449">
    <property type="entry name" value="bHLH_AtAIB_like"/>
    <property type="match status" value="1"/>
</dbReference>
<reference evidence="9" key="1">
    <citation type="submission" date="2020-01" db="EMBL/GenBank/DDBJ databases">
        <authorList>
            <consortium name="Zhejiang university"/>
        </authorList>
    </citation>
    <scope>NUCLEOTIDE SEQUENCE</scope>
</reference>
<dbReference type="GO" id="GO:0046983">
    <property type="term" value="F:protein dimerization activity"/>
    <property type="evidence" value="ECO:0007669"/>
    <property type="project" value="InterPro"/>
</dbReference>
<feature type="compositionally biased region" description="Basic and acidic residues" evidence="7">
    <location>
        <begin position="48"/>
        <end position="61"/>
    </location>
</feature>
<dbReference type="PANTHER" id="PTHR11514">
    <property type="entry name" value="MYC"/>
    <property type="match status" value="1"/>
</dbReference>
<dbReference type="Pfam" id="PF00010">
    <property type="entry name" value="HLH"/>
    <property type="match status" value="1"/>
</dbReference>
<dbReference type="GO" id="GO:0005634">
    <property type="term" value="C:nucleus"/>
    <property type="evidence" value="ECO:0007669"/>
    <property type="project" value="UniProtKB-SubCell"/>
</dbReference>
<sequence>MLSFSTVVRSAAKSVDSDHSDIEASVVKEAIIVEPEKKPRKRGRKPANGREEPLNHVEAERQRREKLNQRFYSLRAVVPNVSKMDKASLLGDAISYINELKTKLQQAETDKEEVQKQLDGMSKEGGGSRRAKERKSNRDSASSVEMEIDVKIIGWDVMIRVQCGKKNHPGARFMEALKELDLEVNHASLSVVNDLMIQQATVKMGSQFFNHDQLKAALMLKVGEDS</sequence>
<evidence type="ECO:0000256" key="4">
    <source>
        <dbReference type="ARBA" id="ARBA00023163"/>
    </source>
</evidence>
<dbReference type="InterPro" id="IPR036638">
    <property type="entry name" value="HLH_DNA-bd_sf"/>
</dbReference>
<dbReference type="PROSITE" id="PS50888">
    <property type="entry name" value="BHLH"/>
    <property type="match status" value="1"/>
</dbReference>
<evidence type="ECO:0000256" key="5">
    <source>
        <dbReference type="ARBA" id="ARBA00023242"/>
    </source>
</evidence>
<keyword evidence="5 6" id="KW-0539">Nucleus</keyword>
<proteinExistence type="predicted"/>
<dbReference type="EMBL" id="LR759163">
    <property type="protein sequence ID" value="CAA8403408.1"/>
    <property type="molecule type" value="Genomic_DNA"/>
</dbReference>
<dbReference type="InterPro" id="IPR045084">
    <property type="entry name" value="AIB/MYC-like"/>
</dbReference>
<keyword evidence="2 6" id="KW-0805">Transcription regulation</keyword>
<dbReference type="InterPro" id="IPR011598">
    <property type="entry name" value="bHLH_dom"/>
</dbReference>
<feature type="domain" description="BHLH" evidence="8">
    <location>
        <begin position="51"/>
        <end position="100"/>
    </location>
</feature>
<gene>
    <name evidence="9" type="primary">BolbHLH193</name>
</gene>
<keyword evidence="4 6" id="KW-0804">Transcription</keyword>
<dbReference type="Pfam" id="PF22754">
    <property type="entry name" value="bHLH-TF_ACT-like_plant"/>
    <property type="match status" value="1"/>
</dbReference>
<name>A0A679K664_BRAOL</name>
<evidence type="ECO:0000256" key="2">
    <source>
        <dbReference type="ARBA" id="ARBA00023015"/>
    </source>
</evidence>
<dbReference type="InterPro" id="IPR054502">
    <property type="entry name" value="bHLH-TF_ACT-like_plant"/>
</dbReference>
<dbReference type="PANTHER" id="PTHR11514:SF141">
    <property type="entry name" value="TRANSCRIPTION FACTOR MYC3"/>
    <property type="match status" value="1"/>
</dbReference>
<evidence type="ECO:0000256" key="7">
    <source>
        <dbReference type="SAM" id="MobiDB-lite"/>
    </source>
</evidence>
<dbReference type="SMART" id="SM00353">
    <property type="entry name" value="HLH"/>
    <property type="match status" value="1"/>
</dbReference>
<dbReference type="Gene3D" id="4.10.280.10">
    <property type="entry name" value="Helix-loop-helix DNA-binding domain"/>
    <property type="match status" value="1"/>
</dbReference>